<name>A0AAW2DDG5_9ROSI</name>
<accession>A0AAW2DDG5</accession>
<proteinExistence type="predicted"/>
<dbReference type="EMBL" id="JAZDWU010000003">
    <property type="protein sequence ID" value="KAL0008441.1"/>
    <property type="molecule type" value="Genomic_DNA"/>
</dbReference>
<organism evidence="1 2">
    <name type="scientific">Lithocarpus litseifolius</name>
    <dbReference type="NCBI Taxonomy" id="425828"/>
    <lineage>
        <taxon>Eukaryota</taxon>
        <taxon>Viridiplantae</taxon>
        <taxon>Streptophyta</taxon>
        <taxon>Embryophyta</taxon>
        <taxon>Tracheophyta</taxon>
        <taxon>Spermatophyta</taxon>
        <taxon>Magnoliopsida</taxon>
        <taxon>eudicotyledons</taxon>
        <taxon>Gunneridae</taxon>
        <taxon>Pentapetalae</taxon>
        <taxon>rosids</taxon>
        <taxon>fabids</taxon>
        <taxon>Fagales</taxon>
        <taxon>Fagaceae</taxon>
        <taxon>Lithocarpus</taxon>
    </lineage>
</organism>
<dbReference type="AlphaFoldDB" id="A0AAW2DDG5"/>
<protein>
    <submittedName>
        <fullName evidence="1">Uncharacterized protein</fullName>
    </submittedName>
</protein>
<sequence length="122" mass="13782">MNNFFFSPKPTRLLNSEQSLPDPYAPAPILDTSAALPLQSATLALPLPFSADLSLKIDPFQFHRLVWKENQPKLFTVISIYQVALRLKHQARIEDSGVRAHLIVWKNVWAFRLTGGILKACN</sequence>
<comment type="caution">
    <text evidence="1">The sequence shown here is derived from an EMBL/GenBank/DDBJ whole genome shotgun (WGS) entry which is preliminary data.</text>
</comment>
<gene>
    <name evidence="1" type="ORF">SO802_009943</name>
</gene>
<reference evidence="1 2" key="1">
    <citation type="submission" date="2024-01" db="EMBL/GenBank/DDBJ databases">
        <title>A telomere-to-telomere, gap-free genome of sweet tea (Lithocarpus litseifolius).</title>
        <authorList>
            <person name="Zhou J."/>
        </authorList>
    </citation>
    <scope>NUCLEOTIDE SEQUENCE [LARGE SCALE GENOMIC DNA]</scope>
    <source>
        <strain evidence="1">Zhou-2022a</strain>
        <tissue evidence="1">Leaf</tissue>
    </source>
</reference>
<keyword evidence="2" id="KW-1185">Reference proteome</keyword>
<dbReference type="Proteomes" id="UP001459277">
    <property type="component" value="Unassembled WGS sequence"/>
</dbReference>
<evidence type="ECO:0000313" key="1">
    <source>
        <dbReference type="EMBL" id="KAL0008441.1"/>
    </source>
</evidence>
<evidence type="ECO:0000313" key="2">
    <source>
        <dbReference type="Proteomes" id="UP001459277"/>
    </source>
</evidence>